<comment type="caution">
    <text evidence="2">The sequence shown here is derived from an EMBL/GenBank/DDBJ whole genome shotgun (WGS) entry which is preliminary data.</text>
</comment>
<evidence type="ECO:0000313" key="3">
    <source>
        <dbReference type="Proteomes" id="UP000621266"/>
    </source>
</evidence>
<dbReference type="InterPro" id="IPR027417">
    <property type="entry name" value="P-loop_NTPase"/>
</dbReference>
<gene>
    <name evidence="2" type="ORF">GCU69_26775</name>
</gene>
<dbReference type="SUPFAM" id="SSF52540">
    <property type="entry name" value="P-loop containing nucleoside triphosphate hydrolases"/>
    <property type="match status" value="1"/>
</dbReference>
<feature type="compositionally biased region" description="Low complexity" evidence="1">
    <location>
        <begin position="321"/>
        <end position="331"/>
    </location>
</feature>
<keyword evidence="3" id="KW-1185">Reference proteome</keyword>
<feature type="compositionally biased region" description="Acidic residues" evidence="1">
    <location>
        <begin position="795"/>
        <end position="818"/>
    </location>
</feature>
<feature type="compositionally biased region" description="Acidic residues" evidence="1">
    <location>
        <begin position="768"/>
        <end position="782"/>
    </location>
</feature>
<feature type="compositionally biased region" description="Basic and acidic residues" evidence="1">
    <location>
        <begin position="1"/>
        <end position="14"/>
    </location>
</feature>
<keyword evidence="2" id="KW-0067">ATP-binding</keyword>
<feature type="region of interest" description="Disordered" evidence="1">
    <location>
        <begin position="321"/>
        <end position="360"/>
    </location>
</feature>
<protein>
    <submittedName>
        <fullName evidence="2">ATP-binding protein</fullName>
    </submittedName>
</protein>
<evidence type="ECO:0000256" key="1">
    <source>
        <dbReference type="SAM" id="MobiDB-lite"/>
    </source>
</evidence>
<name>A0ABQ7FC62_9ACTN</name>
<feature type="region of interest" description="Disordered" evidence="1">
    <location>
        <begin position="1"/>
        <end position="57"/>
    </location>
</feature>
<feature type="compositionally biased region" description="Pro residues" evidence="1">
    <location>
        <begin position="85"/>
        <end position="94"/>
    </location>
</feature>
<accession>A0ABQ7FC62</accession>
<dbReference type="RefSeq" id="WP_156207387.1">
    <property type="nucleotide sequence ID" value="NZ_WHPN01000389.1"/>
</dbReference>
<feature type="region of interest" description="Disordered" evidence="1">
    <location>
        <begin position="75"/>
        <end position="126"/>
    </location>
</feature>
<keyword evidence="2" id="KW-0547">Nucleotide-binding</keyword>
<organism evidence="2 3">
    <name type="scientific">Streptomyces lycii</name>
    <dbReference type="NCBI Taxonomy" id="2654337"/>
    <lineage>
        <taxon>Bacteria</taxon>
        <taxon>Bacillati</taxon>
        <taxon>Actinomycetota</taxon>
        <taxon>Actinomycetes</taxon>
        <taxon>Kitasatosporales</taxon>
        <taxon>Streptomycetaceae</taxon>
        <taxon>Streptomyces</taxon>
    </lineage>
</organism>
<reference evidence="2 3" key="1">
    <citation type="submission" date="2019-10" db="EMBL/GenBank/DDBJ databases">
        <title>Streptomyces tenebrisbrunneis sp.nov., an endogenous actinomycete isolated from of Lycium ruthenicum.</title>
        <authorList>
            <person name="Ma L."/>
        </authorList>
    </citation>
    <scope>NUCLEOTIDE SEQUENCE [LARGE SCALE GENOMIC DNA]</scope>
    <source>
        <strain evidence="2 3">TRM 66187</strain>
    </source>
</reference>
<feature type="region of interest" description="Disordered" evidence="1">
    <location>
        <begin position="696"/>
        <end position="868"/>
    </location>
</feature>
<dbReference type="GO" id="GO:0005524">
    <property type="term" value="F:ATP binding"/>
    <property type="evidence" value="ECO:0007669"/>
    <property type="project" value="UniProtKB-KW"/>
</dbReference>
<dbReference type="Proteomes" id="UP000621266">
    <property type="component" value="Unassembled WGS sequence"/>
</dbReference>
<proteinExistence type="predicted"/>
<feature type="compositionally biased region" description="Low complexity" evidence="1">
    <location>
        <begin position="833"/>
        <end position="868"/>
    </location>
</feature>
<sequence>MDPHNPGPDEHGWADEYTGGSAAGDPAAHTADGTGGSTLPKGGRTELPGGSTTPAPVRTVDLVAGEYLLTVNPLDGSEVEACPPGARPGPPPKRTPQERDALRRSALPPAPSAPVGNEHPVLERDEERERLKRLLARGRSVRVTGPSGSGRSTLLDAVAADCAGLAPDGVVRLSGINRTPSELLYELFATVHDAPLHRPDRAELLGHVREIGAVVVLDDVEFGGSALDELLDATPECAFLVSATPEVSAPSPDAHLEEVFLAGLSRSACFELLAQVAHRALDEDEEAWAGDLWFESEGLPLRFVQAGALLRQRDALRADPAAFGPGHAAPGDTTAASPGAPAYGHEEPQAGDGTAPDVPLPTLAEAAAPAALLASRMSRSSRDALRYAVALGGECPHQAHLPALTGDTHADAAVGELLAGGLLTPAGGRYRLAAGVATQLENAGYAEDSAERAHAVARHYAWWAGHSSVTPERAASEADAMLAAMAVLVSGEEPGQPSTAVLLARTAAPAFAAALHWGAWERALRHGQEAARIAGEVAEEAYFHHELGVLALCAGHLDRARAELDASIGLRGVLADRRGAVSGRRALALVADKAGGYVHGEGRTGAEATDGGGSGGLAVPTAVSAAFGGPEADTGRTVTAATPGGTGAYRSAAGNERDKGLAGRFAVFAGTRRNVLAAGAGALLVAVLGTVVTLGATSGGDDEGPGPVTSEQSAGEDASDDGFPADRPTDDSTSRPGPSESGSESGSPSASASPSDEESGSESGGPSEPEDPESSESDDTEEPGGPGGGGHDPDEPTDEPSDPDEPTDEPSDPDEPTDEPTTPTPTPSDEESTSASSTASGPPSGAVSDSAGTGPAGTAPAGETTPVI</sequence>
<feature type="region of interest" description="Disordered" evidence="1">
    <location>
        <begin position="628"/>
        <end position="654"/>
    </location>
</feature>
<dbReference type="EMBL" id="WHPN01000389">
    <property type="protein sequence ID" value="KAF4406083.1"/>
    <property type="molecule type" value="Genomic_DNA"/>
</dbReference>
<feature type="compositionally biased region" description="Low complexity" evidence="1">
    <location>
        <begin position="734"/>
        <end position="754"/>
    </location>
</feature>
<evidence type="ECO:0000313" key="2">
    <source>
        <dbReference type="EMBL" id="KAF4406083.1"/>
    </source>
</evidence>